<dbReference type="Pfam" id="PF20454">
    <property type="entry name" value="GpA_nuclease"/>
    <property type="match status" value="1"/>
</dbReference>
<dbReference type="eggNOG" id="COG1403">
    <property type="taxonomic scope" value="Bacteria"/>
</dbReference>
<dbReference type="OrthoDB" id="9788621at2"/>
<dbReference type="Gene3D" id="1.10.30.50">
    <property type="match status" value="1"/>
</dbReference>
<evidence type="ECO:0000256" key="1">
    <source>
        <dbReference type="SAM" id="MobiDB-lite"/>
    </source>
</evidence>
<feature type="domain" description="HNH nuclease" evidence="2">
    <location>
        <begin position="11"/>
        <end position="61"/>
    </location>
</feature>
<accession>C8S5M0</accession>
<protein>
    <submittedName>
        <fullName evidence="3">HNH endonuclease</fullName>
    </submittedName>
</protein>
<dbReference type="EMBL" id="ACYY01000037">
    <property type="protein sequence ID" value="EEW23722.1"/>
    <property type="molecule type" value="Genomic_DNA"/>
</dbReference>
<feature type="region of interest" description="Disordered" evidence="1">
    <location>
        <begin position="218"/>
        <end position="248"/>
    </location>
</feature>
<name>C8S5M0_9RHOB</name>
<keyword evidence="3" id="KW-0540">Nuclease</keyword>
<organism evidence="3 4">
    <name type="scientific">Rhodobacter ferrooxidans</name>
    <dbReference type="NCBI Taxonomy" id="371731"/>
    <lineage>
        <taxon>Bacteria</taxon>
        <taxon>Pseudomonadati</taxon>
        <taxon>Pseudomonadota</taxon>
        <taxon>Alphaproteobacteria</taxon>
        <taxon>Rhodobacterales</taxon>
        <taxon>Rhodobacter group</taxon>
        <taxon>Rhodobacter</taxon>
    </lineage>
</organism>
<comment type="caution">
    <text evidence="3">The sequence shown here is derived from an EMBL/GenBank/DDBJ whole genome shotgun (WGS) entry which is preliminary data.</text>
</comment>
<evidence type="ECO:0000259" key="2">
    <source>
        <dbReference type="SMART" id="SM00507"/>
    </source>
</evidence>
<keyword evidence="4" id="KW-1185">Reference proteome</keyword>
<keyword evidence="3" id="KW-0378">Hydrolase</keyword>
<reference evidence="3 4" key="1">
    <citation type="submission" date="2009-08" db="EMBL/GenBank/DDBJ databases">
        <title>The draft genome of Rhodobacter sp. SW2.</title>
        <authorList>
            <consortium name="US DOE Joint Genome Institute (JGI-PGF)"/>
            <person name="Lucas S."/>
            <person name="Copeland A."/>
            <person name="Lapidus A."/>
            <person name="Glavina del Rio T."/>
            <person name="Tice H."/>
            <person name="Bruce D."/>
            <person name="Goodwin L."/>
            <person name="Pitluck S."/>
            <person name="Larimer F."/>
            <person name="Land M.L."/>
            <person name="Hauser L."/>
            <person name="Emerson D."/>
        </authorList>
    </citation>
    <scope>NUCLEOTIDE SEQUENCE [LARGE SCALE GENOMIC DNA]</scope>
    <source>
        <strain evidence="3 4">SW2</strain>
    </source>
</reference>
<dbReference type="GO" id="GO:0003676">
    <property type="term" value="F:nucleic acid binding"/>
    <property type="evidence" value="ECO:0007669"/>
    <property type="project" value="InterPro"/>
</dbReference>
<dbReference type="Proteomes" id="UP000010121">
    <property type="component" value="Unassembled WGS sequence"/>
</dbReference>
<dbReference type="AlphaFoldDB" id="C8S5M0"/>
<keyword evidence="3" id="KW-0255">Endonuclease</keyword>
<dbReference type="STRING" id="371731.Rsw2DRAFT_3349"/>
<evidence type="ECO:0000313" key="3">
    <source>
        <dbReference type="EMBL" id="EEW23722.1"/>
    </source>
</evidence>
<gene>
    <name evidence="3" type="ORF">Rsw2DRAFT_3349</name>
</gene>
<dbReference type="CDD" id="cd00085">
    <property type="entry name" value="HNHc"/>
    <property type="match status" value="1"/>
</dbReference>
<dbReference type="SMART" id="SM00507">
    <property type="entry name" value="HNHc"/>
    <property type="match status" value="1"/>
</dbReference>
<evidence type="ECO:0000313" key="4">
    <source>
        <dbReference type="Proteomes" id="UP000010121"/>
    </source>
</evidence>
<feature type="compositionally biased region" description="Basic residues" evidence="1">
    <location>
        <begin position="231"/>
        <end position="242"/>
    </location>
</feature>
<dbReference type="GO" id="GO:0004519">
    <property type="term" value="F:endonuclease activity"/>
    <property type="evidence" value="ECO:0007669"/>
    <property type="project" value="UniProtKB-KW"/>
</dbReference>
<dbReference type="InterPro" id="IPR003615">
    <property type="entry name" value="HNH_nuc"/>
</dbReference>
<dbReference type="Pfam" id="PF01844">
    <property type="entry name" value="HNH"/>
    <property type="match status" value="1"/>
</dbReference>
<feature type="compositionally biased region" description="Low complexity" evidence="1">
    <location>
        <begin position="218"/>
        <end position="230"/>
    </location>
</feature>
<dbReference type="GO" id="GO:0008270">
    <property type="term" value="F:zinc ion binding"/>
    <property type="evidence" value="ECO:0007669"/>
    <property type="project" value="InterPro"/>
</dbReference>
<dbReference type="InterPro" id="IPR002711">
    <property type="entry name" value="HNH"/>
</dbReference>
<proteinExistence type="predicted"/>
<dbReference type="eggNOG" id="COG5525">
    <property type="taxonomic scope" value="Bacteria"/>
</dbReference>
<dbReference type="InterPro" id="IPR046454">
    <property type="entry name" value="GpA_endonuclease"/>
</dbReference>
<sequence>MPTNRPSIPIEIKRDVLFEARHHCAVCCTSLPLEYAHVIPWSKSQDHSLENLIALCANCHERADNEKWGMSYLQRYKKSPCIIARGDPPPMTAEQKMLVDLIVARDPDEMNQKERQRLVSMVAAYVGVPFGQIGISSVTVHLPDWADSEWLKQLTAEQLVTVKSRRGFSKLEWQKLRERNEALDIRIYARAAAWILGADRWPEARWLELEGQFKVIEQSGRGSEGQSGNRRTPRSSARRKTVRSSYMG</sequence>